<evidence type="ECO:0000256" key="2">
    <source>
        <dbReference type="SAM" id="MobiDB-lite"/>
    </source>
</evidence>
<comment type="caution">
    <text evidence="4">The sequence shown here is derived from an EMBL/GenBank/DDBJ whole genome shotgun (WGS) entry which is preliminary data.</text>
</comment>
<dbReference type="PANTHER" id="PTHR33619">
    <property type="entry name" value="POLYSACCHARIDE EXPORT PROTEIN GFCE-RELATED"/>
    <property type="match status" value="1"/>
</dbReference>
<dbReference type="InterPro" id="IPR003715">
    <property type="entry name" value="Poly_export_N"/>
</dbReference>
<evidence type="ECO:0000259" key="3">
    <source>
        <dbReference type="Pfam" id="PF02563"/>
    </source>
</evidence>
<dbReference type="Proteomes" id="UP000321258">
    <property type="component" value="Unassembled WGS sequence"/>
</dbReference>
<accession>A0A512IVW5</accession>
<gene>
    <name evidence="4" type="ORF">MHA02_42470</name>
</gene>
<proteinExistence type="predicted"/>
<feature type="compositionally biased region" description="Basic and acidic residues" evidence="2">
    <location>
        <begin position="137"/>
        <end position="152"/>
    </location>
</feature>
<evidence type="ECO:0000313" key="4">
    <source>
        <dbReference type="EMBL" id="GEP01860.1"/>
    </source>
</evidence>
<feature type="region of interest" description="Disordered" evidence="2">
    <location>
        <begin position="133"/>
        <end position="152"/>
    </location>
</feature>
<organism evidence="4 5">
    <name type="scientific">Methylobacterium haplocladii</name>
    <dbReference type="NCBI Taxonomy" id="1176176"/>
    <lineage>
        <taxon>Bacteria</taxon>
        <taxon>Pseudomonadati</taxon>
        <taxon>Pseudomonadota</taxon>
        <taxon>Alphaproteobacteria</taxon>
        <taxon>Hyphomicrobiales</taxon>
        <taxon>Methylobacteriaceae</taxon>
        <taxon>Methylobacterium</taxon>
    </lineage>
</organism>
<dbReference type="Pfam" id="PF02563">
    <property type="entry name" value="Poly_export"/>
    <property type="match status" value="1"/>
</dbReference>
<evidence type="ECO:0000313" key="5">
    <source>
        <dbReference type="Proteomes" id="UP000321258"/>
    </source>
</evidence>
<dbReference type="GO" id="GO:0015159">
    <property type="term" value="F:polysaccharide transmembrane transporter activity"/>
    <property type="evidence" value="ECO:0007669"/>
    <property type="project" value="InterPro"/>
</dbReference>
<dbReference type="InterPro" id="IPR049712">
    <property type="entry name" value="Poly_export"/>
</dbReference>
<dbReference type="AlphaFoldDB" id="A0A512IVW5"/>
<evidence type="ECO:0000256" key="1">
    <source>
        <dbReference type="ARBA" id="ARBA00022729"/>
    </source>
</evidence>
<sequence length="405" mass="43751">MFIGLATLSGRSFAQDYRLAAGDSINVFIAGIPNSDWKITVGGDGKLVVPLAGTFEAAGVGLDKLRASVRTALSKRNIRFITQDGREVFFTLSPDDVTVDVAAYRPVYVSGEVETVGPQAFRPGMTVRQVVAASGGEGRKSKGGEDARHADDLQGRLKDVEFEILQERIKLKATKAEIKGETTFDSGEASQASRDPVEAAVARGEAAQLAARVDKFRTGRDAAQAAVVRATARVAVLSKQYIEEDEGAKADATEAAKVADFMQRGITSAQRTMEARRMSLLSATRALQTAVQVETAKNEREEAINRVQTLEMERRVNLLSNLHTSEKNIEKLSITRSTLIENLLSTDSSASALRDLEVKFDFTIHRTVGSKASVLSAQKDDFLDPGDVLEVRSTTGTGRVANSQQ</sequence>
<keyword evidence="1" id="KW-0732">Signal</keyword>
<reference evidence="4 5" key="1">
    <citation type="submission" date="2019-07" db="EMBL/GenBank/DDBJ databases">
        <title>Whole genome shotgun sequence of Methylobacterium haplocladii NBRC 107714.</title>
        <authorList>
            <person name="Hosoyama A."/>
            <person name="Uohara A."/>
            <person name="Ohji S."/>
            <person name="Ichikawa N."/>
        </authorList>
    </citation>
    <scope>NUCLEOTIDE SEQUENCE [LARGE SCALE GENOMIC DNA]</scope>
    <source>
        <strain evidence="4 5">NBRC 107714</strain>
    </source>
</reference>
<feature type="domain" description="Polysaccharide export protein N-terminal" evidence="3">
    <location>
        <begin position="14"/>
        <end position="77"/>
    </location>
</feature>
<name>A0A512IVW5_9HYPH</name>
<dbReference type="PANTHER" id="PTHR33619:SF3">
    <property type="entry name" value="POLYSACCHARIDE EXPORT PROTEIN GFCE-RELATED"/>
    <property type="match status" value="1"/>
</dbReference>
<keyword evidence="5" id="KW-1185">Reference proteome</keyword>
<dbReference type="EMBL" id="BJZT01000061">
    <property type="protein sequence ID" value="GEP01860.1"/>
    <property type="molecule type" value="Genomic_DNA"/>
</dbReference>
<protein>
    <submittedName>
        <fullName evidence="4">Exopolysaccharide biosynthesis protein</fullName>
    </submittedName>
</protein>